<keyword evidence="8" id="KW-1185">Reference proteome</keyword>
<comment type="subcellular location">
    <subcellularLocation>
        <location evidence="1">Membrane</location>
        <topology evidence="1">Multi-pass membrane protein</topology>
    </subcellularLocation>
</comment>
<keyword evidence="3 6" id="KW-1133">Transmembrane helix</keyword>
<evidence type="ECO:0000313" key="8">
    <source>
        <dbReference type="Proteomes" id="UP000003963"/>
    </source>
</evidence>
<dbReference type="HOGENOM" id="CLU_848970_0_0_11"/>
<evidence type="ECO:0000256" key="4">
    <source>
        <dbReference type="ARBA" id="ARBA00023136"/>
    </source>
</evidence>
<protein>
    <submittedName>
        <fullName evidence="7">Vegetative cell wall protein gp1 (Hydroxyproline-rich glycoprotein 1)</fullName>
    </submittedName>
</protein>
<evidence type="ECO:0000313" key="7">
    <source>
        <dbReference type="EMBL" id="EFL24393.1"/>
    </source>
</evidence>
<evidence type="ECO:0000256" key="2">
    <source>
        <dbReference type="ARBA" id="ARBA00022692"/>
    </source>
</evidence>
<dbReference type="EMBL" id="GG657754">
    <property type="protein sequence ID" value="EFL24393.1"/>
    <property type="molecule type" value="Genomic_DNA"/>
</dbReference>
<keyword evidence="4 6" id="KW-0472">Membrane</keyword>
<sequence>MSGALATGCGAHLQTWRPYTLSYPGLVGLAGAALADGPPSAAHLWAAWAAPTLSWIAGHYLGDYFDRDLDATAKPQRPIPSGRLSPRAAVASGLLCALAAAVVTALAAWPALLLVAGGMAGIVAYSKVFKGRGLSGNAVRGALTALTVVFGAMTAGAEPRWPAVLLAALAFWAHDTASNLVGTLRDVEGDRSGGYHTLPVLRGVRYAARTAALLYAAAIVTAAACVPLTAPAGRTAFAALLLAAAACGITAFTPLLRAAAALTPVRALRAHEVLVAERLVLAGAVLSAGWGPTPALTLLLPLLTLSILTQARLRARHEFPPDAGGTERPPAPESAPRRAKSSGRYRAPTR</sequence>
<dbReference type="AlphaFoldDB" id="D9WUF8"/>
<evidence type="ECO:0000256" key="3">
    <source>
        <dbReference type="ARBA" id="ARBA00022989"/>
    </source>
</evidence>
<dbReference type="PANTHER" id="PTHR42723">
    <property type="entry name" value="CHLOROPHYLL SYNTHASE"/>
    <property type="match status" value="1"/>
</dbReference>
<dbReference type="InterPro" id="IPR044878">
    <property type="entry name" value="UbiA_sf"/>
</dbReference>
<proteinExistence type="predicted"/>
<dbReference type="CDD" id="cd13956">
    <property type="entry name" value="PT_UbiA"/>
    <property type="match status" value="1"/>
</dbReference>
<dbReference type="InterPro" id="IPR000537">
    <property type="entry name" value="UbiA_prenyltransferase"/>
</dbReference>
<name>D9WUF8_9ACTN</name>
<feature type="transmembrane region" description="Helical" evidence="6">
    <location>
        <begin position="206"/>
        <end position="230"/>
    </location>
</feature>
<feature type="region of interest" description="Disordered" evidence="5">
    <location>
        <begin position="318"/>
        <end position="350"/>
    </location>
</feature>
<accession>D9WUF8</accession>
<dbReference type="PANTHER" id="PTHR42723:SF1">
    <property type="entry name" value="CHLOROPHYLL SYNTHASE, CHLOROPLASTIC"/>
    <property type="match status" value="1"/>
</dbReference>
<evidence type="ECO:0000256" key="1">
    <source>
        <dbReference type="ARBA" id="ARBA00004141"/>
    </source>
</evidence>
<feature type="transmembrane region" description="Helical" evidence="6">
    <location>
        <begin position="108"/>
        <end position="126"/>
    </location>
</feature>
<feature type="compositionally biased region" description="Basic residues" evidence="5">
    <location>
        <begin position="337"/>
        <end position="350"/>
    </location>
</feature>
<keyword evidence="2 6" id="KW-0812">Transmembrane</keyword>
<dbReference type="Proteomes" id="UP000003963">
    <property type="component" value="Unassembled WGS sequence"/>
</dbReference>
<dbReference type="GO" id="GO:0016020">
    <property type="term" value="C:membrane"/>
    <property type="evidence" value="ECO:0007669"/>
    <property type="project" value="UniProtKB-SubCell"/>
</dbReference>
<reference evidence="7 8" key="1">
    <citation type="submission" date="2009-02" db="EMBL/GenBank/DDBJ databases">
        <title>Annotation of Streptomyces hygroscopicus strain ATCC 53653.</title>
        <authorList>
            <consortium name="The Broad Institute Genome Sequencing Platform"/>
            <consortium name="Broad Institute Microbial Sequencing Center"/>
            <person name="Fischbach M."/>
            <person name="Godfrey P."/>
            <person name="Ward D."/>
            <person name="Young S."/>
            <person name="Zeng Q."/>
            <person name="Koehrsen M."/>
            <person name="Alvarado L."/>
            <person name="Berlin A.M."/>
            <person name="Bochicchio J."/>
            <person name="Borenstein D."/>
            <person name="Chapman S.B."/>
            <person name="Chen Z."/>
            <person name="Engels R."/>
            <person name="Freedman E."/>
            <person name="Gellesch M."/>
            <person name="Goldberg J."/>
            <person name="Griggs A."/>
            <person name="Gujja S."/>
            <person name="Heilman E.R."/>
            <person name="Heiman D.I."/>
            <person name="Hepburn T.A."/>
            <person name="Howarth C."/>
            <person name="Jen D."/>
            <person name="Larson L."/>
            <person name="Lewis B."/>
            <person name="Mehta T."/>
            <person name="Park D."/>
            <person name="Pearson M."/>
            <person name="Richards J."/>
            <person name="Roberts A."/>
            <person name="Saif S."/>
            <person name="Shea T.D."/>
            <person name="Shenoy N."/>
            <person name="Sisk P."/>
            <person name="Stolte C."/>
            <person name="Sykes S.N."/>
            <person name="Thomson T."/>
            <person name="Walk T."/>
            <person name="White J."/>
            <person name="Yandava C."/>
            <person name="Straight P."/>
            <person name="Clardy J."/>
            <person name="Hung D."/>
            <person name="Kolter R."/>
            <person name="Mekalanos J."/>
            <person name="Walker S."/>
            <person name="Walsh C.T."/>
            <person name="Wieland-Brown L.C."/>
            <person name="Haas B."/>
            <person name="Nusbaum C."/>
            <person name="Birren B."/>
        </authorList>
    </citation>
    <scope>NUCLEOTIDE SEQUENCE [LARGE SCALE GENOMIC DNA]</scope>
    <source>
        <strain evidence="7 8">ATCC 53653</strain>
    </source>
</reference>
<feature type="non-terminal residue" evidence="7">
    <location>
        <position position="350"/>
    </location>
</feature>
<organism evidence="7 8">
    <name type="scientific">Streptomyces himastatinicus ATCC 53653</name>
    <dbReference type="NCBI Taxonomy" id="457427"/>
    <lineage>
        <taxon>Bacteria</taxon>
        <taxon>Bacillati</taxon>
        <taxon>Actinomycetota</taxon>
        <taxon>Actinomycetes</taxon>
        <taxon>Kitasatosporales</taxon>
        <taxon>Streptomycetaceae</taxon>
        <taxon>Streptomyces</taxon>
        <taxon>Streptomyces violaceusniger group</taxon>
    </lineage>
</organism>
<evidence type="ECO:0000256" key="5">
    <source>
        <dbReference type="SAM" id="MobiDB-lite"/>
    </source>
</evidence>
<dbReference type="Pfam" id="PF01040">
    <property type="entry name" value="UbiA"/>
    <property type="match status" value="1"/>
</dbReference>
<feature type="transmembrane region" description="Helical" evidence="6">
    <location>
        <begin position="237"/>
        <end position="260"/>
    </location>
</feature>
<gene>
    <name evidence="7" type="ORF">SSOG_04107</name>
</gene>
<dbReference type="InterPro" id="IPR050475">
    <property type="entry name" value="Prenyltransferase_related"/>
</dbReference>
<dbReference type="GO" id="GO:0016765">
    <property type="term" value="F:transferase activity, transferring alkyl or aryl (other than methyl) groups"/>
    <property type="evidence" value="ECO:0007669"/>
    <property type="project" value="InterPro"/>
</dbReference>
<dbReference type="STRING" id="457427.SSOG_04107"/>
<dbReference type="Gene3D" id="1.10.357.140">
    <property type="entry name" value="UbiA prenyltransferase"/>
    <property type="match status" value="1"/>
</dbReference>
<evidence type="ECO:0000256" key="6">
    <source>
        <dbReference type="SAM" id="Phobius"/>
    </source>
</evidence>